<dbReference type="Proteomes" id="UP000025227">
    <property type="component" value="Unplaced"/>
</dbReference>
<dbReference type="GO" id="GO:0006303">
    <property type="term" value="P:double-strand break repair via nonhomologous end joining"/>
    <property type="evidence" value="ECO:0007669"/>
    <property type="project" value="TreeGrafter"/>
</dbReference>
<dbReference type="AlphaFoldDB" id="A0A7I4XT57"/>
<protein>
    <submittedName>
        <fullName evidence="3">MYND-type domain-containing protein</fullName>
    </submittedName>
</protein>
<feature type="compositionally biased region" description="Low complexity" evidence="1">
    <location>
        <begin position="970"/>
        <end position="989"/>
    </location>
</feature>
<dbReference type="GO" id="GO:0005634">
    <property type="term" value="C:nucleus"/>
    <property type="evidence" value="ECO:0007669"/>
    <property type="project" value="TreeGrafter"/>
</dbReference>
<dbReference type="InterPro" id="IPR052709">
    <property type="entry name" value="Transposase-MT_Hybrid"/>
</dbReference>
<feature type="region of interest" description="Disordered" evidence="1">
    <location>
        <begin position="965"/>
        <end position="1001"/>
    </location>
</feature>
<dbReference type="GO" id="GO:0031297">
    <property type="term" value="P:replication fork processing"/>
    <property type="evidence" value="ECO:0007669"/>
    <property type="project" value="TreeGrafter"/>
</dbReference>
<dbReference type="PANTHER" id="PTHR46060:SF2">
    <property type="entry name" value="HISTONE-LYSINE N-METHYLTRANSFERASE SETMAR"/>
    <property type="match status" value="1"/>
</dbReference>
<dbReference type="GO" id="GO:0003697">
    <property type="term" value="F:single-stranded DNA binding"/>
    <property type="evidence" value="ECO:0007669"/>
    <property type="project" value="TreeGrafter"/>
</dbReference>
<dbReference type="GO" id="GO:0044547">
    <property type="term" value="F:DNA topoisomerase binding"/>
    <property type="evidence" value="ECO:0007669"/>
    <property type="project" value="TreeGrafter"/>
</dbReference>
<dbReference type="GO" id="GO:0000729">
    <property type="term" value="P:DNA double-strand break processing"/>
    <property type="evidence" value="ECO:0007669"/>
    <property type="project" value="TreeGrafter"/>
</dbReference>
<dbReference type="PANTHER" id="PTHR46060">
    <property type="entry name" value="MARINER MOS1 TRANSPOSASE-LIKE PROTEIN"/>
    <property type="match status" value="1"/>
</dbReference>
<accession>A0A7I4XT57</accession>
<dbReference type="GO" id="GO:0003690">
    <property type="term" value="F:double-stranded DNA binding"/>
    <property type="evidence" value="ECO:0007669"/>
    <property type="project" value="TreeGrafter"/>
</dbReference>
<dbReference type="GO" id="GO:0000014">
    <property type="term" value="F:single-stranded DNA endodeoxyribonuclease activity"/>
    <property type="evidence" value="ECO:0007669"/>
    <property type="project" value="TreeGrafter"/>
</dbReference>
<feature type="compositionally biased region" description="Polar residues" evidence="1">
    <location>
        <begin position="990"/>
        <end position="999"/>
    </location>
</feature>
<reference evidence="3" key="1">
    <citation type="submission" date="2020-12" db="UniProtKB">
        <authorList>
            <consortium name="WormBaseParasite"/>
        </authorList>
    </citation>
    <scope>IDENTIFICATION</scope>
    <source>
        <strain evidence="3">MHco3</strain>
    </source>
</reference>
<dbReference type="GO" id="GO:0046975">
    <property type="term" value="F:histone H3K36 methyltransferase activity"/>
    <property type="evidence" value="ECO:0007669"/>
    <property type="project" value="TreeGrafter"/>
</dbReference>
<evidence type="ECO:0000313" key="3">
    <source>
        <dbReference type="WBParaSite" id="HCON_00003050-00001"/>
    </source>
</evidence>
<evidence type="ECO:0000313" key="2">
    <source>
        <dbReference type="Proteomes" id="UP000025227"/>
    </source>
</evidence>
<dbReference type="GO" id="GO:0035861">
    <property type="term" value="C:site of double-strand break"/>
    <property type="evidence" value="ECO:0007669"/>
    <property type="project" value="TreeGrafter"/>
</dbReference>
<sequence length="1251" mass="142507">ALQPIGTIRYRWSDKTSTAILISCFVKLDFLTLDDAKVIYDDIRSDLKYVCNDHYVEALLFLADEIEQRWETFPLELIDDVPVMIVRAVIRQIQGNISFFDVNVRLESEHIRAFFKGCLTRYGPEVQRRRPSYLFATHVNADDDNDALPYSQETPSPDCVEQTEGAEHSGIDVPGPSATVKEEDISQSIEECRSYLGDPMCEGDEDGARLDGPHCTLCGVCRTEGDMRVLSGDVPQIVIIIGSLCNSNIIDFETARRTYNEVQLRNGKFCKEHFIDAARYISREVQRLWGSYPGHGFQVPSSVRMDCVLFFQKFARSLEKRVKPNEIDLIRFYNDCMEKHHKEVCWRHVQDAPEPRENSPSSSRTSQFPTSETATMNHSELESSTLSSKGKRLNINSSENDTSVKKPKRRKYYCAVCDCFRPAEDCREASLPDLLIVLACMAMDYKIDVHTKAKLGEEILYGWRFLCKQHYIEAATFIYCDVKQNGESLSERDFTALSNLTKYSLCERIEKHWDLIDTRIVVRDDEISCFFNDCQKRYNIVQIAEGRSTTESKEERMQVSVASVVDEVVAQSSSLNTRSTTEGFSIIFAGETESSALWSNRGMDQVKNDTWLSSEVEFGCPVSSNPRKKLEVCHRMTTNPKRAQPCGICDQMRSVDSLRRMTSTRNLRVILLSLLLKQNLIAVTVAKQAHKRGSGLYVCHEHFIQAGAYLVSKFEEKFGGFDMIALRKLLDSFVSDMEHTINLFGELITDTAKPKAPDVHIFLNDYDRRYRTNIDWIITEIPMGNTNVAAEPSSVNSAELLNAKDEGSASLSKDLSQDGYEEKLFSSKHENNGASPCLTANDQEDSNVMGRLPATHISKSPSCTSVDFVGDECQSADSQFEAEMFKEISVTDLLQSDYISGDDPENHSKEIFDLVNGNIKAGEHFCLSDLDRDCDEERRFDDEDSEYFEELSDGIIDSVQDELRRRRTQSVGKKSNSSVSGKVPSTSASQSQMVPSKQTPMVEANRKERVAPISSLLSVSSRELLSHFRIGDDIKGALGREQILKRYVACSSLLLRNKREPFVDRLITMGEKWLFCNSKDDLRPFECQPVLLRVWWSAAGILYHSFHRANEAKSEEIYISQIEYVHKELSKGIPDDEDLLVVLLHDNTKSFLTRNSLTQLYKHNFEVLSYPPHSPDLLPSTFYFFKHLNDFLSERQLVDMNDVEFAVFTFIKSRPPEFYQTGIDELLLRWQKCVDFKGYPFPVKSTPLSFE</sequence>
<proteinExistence type="predicted"/>
<dbReference type="InterPro" id="IPR001888">
    <property type="entry name" value="Transposase_1"/>
</dbReference>
<feature type="compositionally biased region" description="Polar residues" evidence="1">
    <location>
        <begin position="367"/>
        <end position="401"/>
    </location>
</feature>
<dbReference type="GO" id="GO:0015074">
    <property type="term" value="P:DNA integration"/>
    <property type="evidence" value="ECO:0007669"/>
    <property type="project" value="TreeGrafter"/>
</dbReference>
<dbReference type="InterPro" id="IPR036397">
    <property type="entry name" value="RNaseH_sf"/>
</dbReference>
<dbReference type="GO" id="GO:0042800">
    <property type="term" value="F:histone H3K4 methyltransferase activity"/>
    <property type="evidence" value="ECO:0007669"/>
    <property type="project" value="TreeGrafter"/>
</dbReference>
<evidence type="ECO:0000256" key="1">
    <source>
        <dbReference type="SAM" id="MobiDB-lite"/>
    </source>
</evidence>
<dbReference type="WBParaSite" id="HCON_00003050-00001">
    <property type="protein sequence ID" value="HCON_00003050-00001"/>
    <property type="gene ID" value="HCON_00003050"/>
</dbReference>
<feature type="region of interest" description="Disordered" evidence="1">
    <location>
        <begin position="144"/>
        <end position="177"/>
    </location>
</feature>
<dbReference type="GO" id="GO:0044774">
    <property type="term" value="P:mitotic DNA integrity checkpoint signaling"/>
    <property type="evidence" value="ECO:0007669"/>
    <property type="project" value="TreeGrafter"/>
</dbReference>
<dbReference type="GO" id="GO:0000793">
    <property type="term" value="C:condensed chromosome"/>
    <property type="evidence" value="ECO:0007669"/>
    <property type="project" value="TreeGrafter"/>
</dbReference>
<dbReference type="OrthoDB" id="5873489at2759"/>
<feature type="region of interest" description="Disordered" evidence="1">
    <location>
        <begin position="351"/>
        <end position="403"/>
    </location>
</feature>
<organism evidence="2 3">
    <name type="scientific">Haemonchus contortus</name>
    <name type="common">Barber pole worm</name>
    <dbReference type="NCBI Taxonomy" id="6289"/>
    <lineage>
        <taxon>Eukaryota</taxon>
        <taxon>Metazoa</taxon>
        <taxon>Ecdysozoa</taxon>
        <taxon>Nematoda</taxon>
        <taxon>Chromadorea</taxon>
        <taxon>Rhabditida</taxon>
        <taxon>Rhabditina</taxon>
        <taxon>Rhabditomorpha</taxon>
        <taxon>Strongyloidea</taxon>
        <taxon>Trichostrongylidae</taxon>
        <taxon>Haemonchus</taxon>
    </lineage>
</organism>
<name>A0A7I4XT57_HAECO</name>
<keyword evidence="2" id="KW-1185">Reference proteome</keyword>
<dbReference type="Gene3D" id="3.30.420.10">
    <property type="entry name" value="Ribonuclease H-like superfamily/Ribonuclease H"/>
    <property type="match status" value="1"/>
</dbReference>
<dbReference type="Pfam" id="PF01359">
    <property type="entry name" value="Transposase_1"/>
    <property type="match status" value="1"/>
</dbReference>